<dbReference type="Proteomes" id="UP000244173">
    <property type="component" value="Chromosome"/>
</dbReference>
<organism evidence="1 2">
    <name type="scientific">Microvirgula aerodenitrificans</name>
    <dbReference type="NCBI Taxonomy" id="57480"/>
    <lineage>
        <taxon>Bacteria</taxon>
        <taxon>Pseudomonadati</taxon>
        <taxon>Pseudomonadota</taxon>
        <taxon>Betaproteobacteria</taxon>
        <taxon>Neisseriales</taxon>
        <taxon>Aquaspirillaceae</taxon>
        <taxon>Microvirgula</taxon>
    </lineage>
</organism>
<accession>A0A2S0PD43</accession>
<evidence type="ECO:0000313" key="1">
    <source>
        <dbReference type="EMBL" id="AVY95265.1"/>
    </source>
</evidence>
<reference evidence="1 2" key="1">
    <citation type="submission" date="2018-04" db="EMBL/GenBank/DDBJ databases">
        <title>Denitrifier Microvirgula.</title>
        <authorList>
            <person name="Anderson E."/>
            <person name="Jang J."/>
            <person name="Ishii S."/>
        </authorList>
    </citation>
    <scope>NUCLEOTIDE SEQUENCE [LARGE SCALE GENOMIC DNA]</scope>
    <source>
        <strain evidence="1 2">BE2.4</strain>
    </source>
</reference>
<dbReference type="Gene3D" id="3.40.50.150">
    <property type="entry name" value="Vaccinia Virus protein VP39"/>
    <property type="match status" value="1"/>
</dbReference>
<dbReference type="InterPro" id="IPR029063">
    <property type="entry name" value="SAM-dependent_MTases_sf"/>
</dbReference>
<dbReference type="AlphaFoldDB" id="A0A2S0PD43"/>
<evidence type="ECO:0000313" key="2">
    <source>
        <dbReference type="Proteomes" id="UP000244173"/>
    </source>
</evidence>
<proteinExistence type="predicted"/>
<keyword evidence="2" id="KW-1185">Reference proteome</keyword>
<protein>
    <submittedName>
        <fullName evidence="1">Uncharacterized protein</fullName>
    </submittedName>
</protein>
<sequence>MTNADHQTLLAGILDLTGMVVVSGYAHPIYDEMLASWETHSTSSRISAGRGGATRTETVWLNPACSRALHAQGLFEECTT</sequence>
<dbReference type="EMBL" id="CP028519">
    <property type="protein sequence ID" value="AVY95265.1"/>
    <property type="molecule type" value="Genomic_DNA"/>
</dbReference>
<name>A0A2S0PD43_9NEIS</name>
<dbReference type="KEGG" id="maer:DAI18_15380"/>
<gene>
    <name evidence="1" type="ORF">DAI18_15380</name>
</gene>